<keyword evidence="2" id="KW-1185">Reference proteome</keyword>
<accession>A0A1Y2H8F4</accession>
<evidence type="ECO:0000313" key="1">
    <source>
        <dbReference type="EMBL" id="ORZ30867.1"/>
    </source>
</evidence>
<proteinExistence type="predicted"/>
<sequence>TTWQSTRFGSCWTAFSCGFPNCSSSSSKRARRSARGGIAGGAVARGLGGKKWRRNMDLDQKRAIWPKCEIRGVQERLES</sequence>
<dbReference type="AlphaFoldDB" id="A0A1Y2H8F4"/>
<name>A0A1Y2H8F4_9FUNG</name>
<dbReference type="Proteomes" id="UP000193411">
    <property type="component" value="Unassembled WGS sequence"/>
</dbReference>
<gene>
    <name evidence="1" type="ORF">BCR44DRAFT_1443776</name>
</gene>
<feature type="non-terminal residue" evidence="1">
    <location>
        <position position="1"/>
    </location>
</feature>
<protein>
    <submittedName>
        <fullName evidence="1">Uncharacterized protein</fullName>
    </submittedName>
</protein>
<dbReference type="EMBL" id="MCFL01000073">
    <property type="protein sequence ID" value="ORZ30867.1"/>
    <property type="molecule type" value="Genomic_DNA"/>
</dbReference>
<evidence type="ECO:0000313" key="2">
    <source>
        <dbReference type="Proteomes" id="UP000193411"/>
    </source>
</evidence>
<organism evidence="1 2">
    <name type="scientific">Catenaria anguillulae PL171</name>
    <dbReference type="NCBI Taxonomy" id="765915"/>
    <lineage>
        <taxon>Eukaryota</taxon>
        <taxon>Fungi</taxon>
        <taxon>Fungi incertae sedis</taxon>
        <taxon>Blastocladiomycota</taxon>
        <taxon>Blastocladiomycetes</taxon>
        <taxon>Blastocladiales</taxon>
        <taxon>Catenariaceae</taxon>
        <taxon>Catenaria</taxon>
    </lineage>
</organism>
<comment type="caution">
    <text evidence="1">The sequence shown here is derived from an EMBL/GenBank/DDBJ whole genome shotgun (WGS) entry which is preliminary data.</text>
</comment>
<reference evidence="1 2" key="1">
    <citation type="submission" date="2016-07" db="EMBL/GenBank/DDBJ databases">
        <title>Pervasive Adenine N6-methylation of Active Genes in Fungi.</title>
        <authorList>
            <consortium name="DOE Joint Genome Institute"/>
            <person name="Mondo S.J."/>
            <person name="Dannebaum R.O."/>
            <person name="Kuo R.C."/>
            <person name="Labutti K."/>
            <person name="Haridas S."/>
            <person name="Kuo A."/>
            <person name="Salamov A."/>
            <person name="Ahrendt S.R."/>
            <person name="Lipzen A."/>
            <person name="Sullivan W."/>
            <person name="Andreopoulos W.B."/>
            <person name="Clum A."/>
            <person name="Lindquist E."/>
            <person name="Daum C."/>
            <person name="Ramamoorthy G.K."/>
            <person name="Gryganskyi A."/>
            <person name="Culley D."/>
            <person name="Magnuson J.K."/>
            <person name="James T.Y."/>
            <person name="O'Malley M.A."/>
            <person name="Stajich J.E."/>
            <person name="Spatafora J.W."/>
            <person name="Visel A."/>
            <person name="Grigoriev I.V."/>
        </authorList>
    </citation>
    <scope>NUCLEOTIDE SEQUENCE [LARGE SCALE GENOMIC DNA]</scope>
    <source>
        <strain evidence="1 2">PL171</strain>
    </source>
</reference>